<keyword evidence="1" id="KW-0472">Membrane</keyword>
<feature type="transmembrane region" description="Helical" evidence="1">
    <location>
        <begin position="309"/>
        <end position="331"/>
    </location>
</feature>
<dbReference type="PANTHER" id="PTHR43646:SF3">
    <property type="entry name" value="SLR1566 PROTEIN"/>
    <property type="match status" value="1"/>
</dbReference>
<proteinExistence type="predicted"/>
<dbReference type="AlphaFoldDB" id="A0A4Q9B9D6"/>
<evidence type="ECO:0000259" key="2">
    <source>
        <dbReference type="Pfam" id="PF00535"/>
    </source>
</evidence>
<dbReference type="RefSeq" id="WP_130840390.1">
    <property type="nucleotide sequence ID" value="NZ_SIJL01000002.1"/>
</dbReference>
<dbReference type="SUPFAM" id="SSF53448">
    <property type="entry name" value="Nucleotide-diphospho-sugar transferases"/>
    <property type="match status" value="1"/>
</dbReference>
<sequence>MSPFQAFDFFFGVFLFLLLRLLALLYNLLRFPRLAPKPTPPRPTASLLVPARNEAENLRRTLPALLGQGALEVLVLDDGSEDGTGEVARALGAGHPGFRLLKGKPLPSGWTGKNWACWQLAQEARGEVLVFTDADVRWEEGALGGLLEGLKGADLLSALPRQEARGPFAGALVPFVMGGLFSFLPHPLLEALRVANGQVLAFRREAYFAQGGHRAVRGEVLEDVALARRALRFRLALGAALFSVEMYRGYREAVEGFGKNFLEIHLKNPAVLLGSAFYHLALYTLPWALGRWELGLLGFVERLLVRAALGGSLAAVLLTPLAPVLLLPVYLQALLPGKRWKGRAL</sequence>
<evidence type="ECO:0000313" key="3">
    <source>
        <dbReference type="EMBL" id="TBH21548.1"/>
    </source>
</evidence>
<feature type="transmembrane region" description="Helical" evidence="1">
    <location>
        <begin position="6"/>
        <end position="29"/>
    </location>
</feature>
<organism evidence="3 4">
    <name type="scientific">Thermus thermamylovorans</name>
    <dbReference type="NCBI Taxonomy" id="2509362"/>
    <lineage>
        <taxon>Bacteria</taxon>
        <taxon>Thermotogati</taxon>
        <taxon>Deinococcota</taxon>
        <taxon>Deinococci</taxon>
        <taxon>Thermales</taxon>
        <taxon>Thermaceae</taxon>
        <taxon>Thermus</taxon>
    </lineage>
</organism>
<keyword evidence="3" id="KW-0808">Transferase</keyword>
<dbReference type="CDD" id="cd00761">
    <property type="entry name" value="Glyco_tranf_GTA_type"/>
    <property type="match status" value="1"/>
</dbReference>
<dbReference type="Pfam" id="PF00535">
    <property type="entry name" value="Glycos_transf_2"/>
    <property type="match status" value="1"/>
</dbReference>
<dbReference type="Proteomes" id="UP000292858">
    <property type="component" value="Unassembled WGS sequence"/>
</dbReference>
<feature type="transmembrane region" description="Helical" evidence="1">
    <location>
        <begin position="270"/>
        <end position="289"/>
    </location>
</feature>
<keyword evidence="1" id="KW-0812">Transmembrane</keyword>
<evidence type="ECO:0000256" key="1">
    <source>
        <dbReference type="SAM" id="Phobius"/>
    </source>
</evidence>
<reference evidence="3 4" key="1">
    <citation type="submission" date="2019-02" db="EMBL/GenBank/DDBJ databases">
        <title>Thermus sp. a novel from hot spring.</title>
        <authorList>
            <person name="Zhao Z."/>
        </authorList>
    </citation>
    <scope>NUCLEOTIDE SEQUENCE [LARGE SCALE GENOMIC DNA]</scope>
    <source>
        <strain evidence="3 4">CFH 72773T</strain>
    </source>
</reference>
<accession>A0A4Q9B9D6</accession>
<dbReference type="Gene3D" id="3.90.550.10">
    <property type="entry name" value="Spore Coat Polysaccharide Biosynthesis Protein SpsA, Chain A"/>
    <property type="match status" value="1"/>
</dbReference>
<feature type="domain" description="Glycosyltransferase 2-like" evidence="2">
    <location>
        <begin position="46"/>
        <end position="152"/>
    </location>
</feature>
<dbReference type="GO" id="GO:0016740">
    <property type="term" value="F:transferase activity"/>
    <property type="evidence" value="ECO:0007669"/>
    <property type="project" value="UniProtKB-KW"/>
</dbReference>
<dbReference type="PANTHER" id="PTHR43646">
    <property type="entry name" value="GLYCOSYLTRANSFERASE"/>
    <property type="match status" value="1"/>
</dbReference>
<dbReference type="EMBL" id="SIJL01000002">
    <property type="protein sequence ID" value="TBH21548.1"/>
    <property type="molecule type" value="Genomic_DNA"/>
</dbReference>
<gene>
    <name evidence="3" type="ORF">ETP66_02765</name>
</gene>
<keyword evidence="1" id="KW-1133">Transmembrane helix</keyword>
<evidence type="ECO:0000313" key="4">
    <source>
        <dbReference type="Proteomes" id="UP000292858"/>
    </source>
</evidence>
<protein>
    <submittedName>
        <fullName evidence="3">Glycosyltransferase</fullName>
    </submittedName>
</protein>
<comment type="caution">
    <text evidence="3">The sequence shown here is derived from an EMBL/GenBank/DDBJ whole genome shotgun (WGS) entry which is preliminary data.</text>
</comment>
<dbReference type="OrthoDB" id="9800276at2"/>
<name>A0A4Q9B9D6_9DEIN</name>
<dbReference type="InterPro" id="IPR001173">
    <property type="entry name" value="Glyco_trans_2-like"/>
</dbReference>
<keyword evidence="4" id="KW-1185">Reference proteome</keyword>
<dbReference type="InterPro" id="IPR029044">
    <property type="entry name" value="Nucleotide-diphossugar_trans"/>
</dbReference>